<accession>A0A3B3QM87</accession>
<keyword evidence="3" id="KW-1185">Reference proteome</keyword>
<dbReference type="InterPro" id="IPR028092">
    <property type="entry name" value="RD3"/>
</dbReference>
<proteinExistence type="predicted"/>
<dbReference type="Pfam" id="PF14473">
    <property type="entry name" value="RD3"/>
    <property type="match status" value="1"/>
</dbReference>
<evidence type="ECO:0000313" key="3">
    <source>
        <dbReference type="Proteomes" id="UP000261540"/>
    </source>
</evidence>
<dbReference type="Ensembl" id="ENSPKIT00000031269.1">
    <property type="protein sequence ID" value="ENSPKIP00000007223.1"/>
    <property type="gene ID" value="ENSPKIG00000023205.1"/>
</dbReference>
<dbReference type="GeneTree" id="ENSGT00390000002089"/>
<reference evidence="2" key="2">
    <citation type="submission" date="2025-09" db="UniProtKB">
        <authorList>
            <consortium name="Ensembl"/>
        </authorList>
    </citation>
    <scope>IDENTIFICATION</scope>
</reference>
<evidence type="ECO:0000313" key="2">
    <source>
        <dbReference type="Ensembl" id="ENSPKIP00000007223.1"/>
    </source>
</evidence>
<protein>
    <submittedName>
        <fullName evidence="2">RD3 regulator of GUCY2D</fullName>
    </submittedName>
</protein>
<dbReference type="OrthoDB" id="8897402at2759"/>
<name>A0A3B3QM87_9TELE</name>
<feature type="region of interest" description="Disordered" evidence="1">
    <location>
        <begin position="178"/>
        <end position="215"/>
    </location>
</feature>
<evidence type="ECO:0000256" key="1">
    <source>
        <dbReference type="SAM" id="MobiDB-lite"/>
    </source>
</evidence>
<dbReference type="PANTHER" id="PTHR28489:SF4">
    <property type="entry name" value="PROTEIN RD3-LIKE"/>
    <property type="match status" value="1"/>
</dbReference>
<sequence>MFSWSVGFCMEAQVPGQRSPEEMVTNTLMLELGALLKRADRLHQERGTDARRRRSSVDYSWLATPHQKPPYEPSPGELLELHSLCTKIRPSQCGPVILRLRKLVAELEPDAQEVPRILRMILLDCVEEEEQSKDQEEPAAGCLEKRRSKSLSFVTLRSRFLGGALGGSCSCQPREARLWPGEDDDGGGPHFSVGWKTRRVRSMPEMSPVEQTTQS</sequence>
<reference evidence="2" key="1">
    <citation type="submission" date="2025-08" db="UniProtKB">
        <authorList>
            <consortium name="Ensembl"/>
        </authorList>
    </citation>
    <scope>IDENTIFICATION</scope>
</reference>
<dbReference type="Proteomes" id="UP000261540">
    <property type="component" value="Unplaced"/>
</dbReference>
<dbReference type="AlphaFoldDB" id="A0A3B3QM87"/>
<organism evidence="2 3">
    <name type="scientific">Paramormyrops kingsleyae</name>
    <dbReference type="NCBI Taxonomy" id="1676925"/>
    <lineage>
        <taxon>Eukaryota</taxon>
        <taxon>Metazoa</taxon>
        <taxon>Chordata</taxon>
        <taxon>Craniata</taxon>
        <taxon>Vertebrata</taxon>
        <taxon>Euteleostomi</taxon>
        <taxon>Actinopterygii</taxon>
        <taxon>Neopterygii</taxon>
        <taxon>Teleostei</taxon>
        <taxon>Osteoglossocephala</taxon>
        <taxon>Osteoglossomorpha</taxon>
        <taxon>Osteoglossiformes</taxon>
        <taxon>Mormyridae</taxon>
        <taxon>Paramormyrops</taxon>
    </lineage>
</organism>
<dbReference type="PANTHER" id="PTHR28489">
    <property type="entry name" value="RENTINAL DEGENERATION 3-LIKE"/>
    <property type="match status" value="1"/>
</dbReference>